<proteinExistence type="predicted"/>
<evidence type="ECO:0000313" key="1">
    <source>
        <dbReference type="EMBL" id="OWJ77438.1"/>
    </source>
</evidence>
<gene>
    <name evidence="1" type="ORF">CDV53_05765</name>
</gene>
<reference evidence="1 2" key="1">
    <citation type="submission" date="2016-11" db="EMBL/GenBank/DDBJ databases">
        <title>Comparison of Traditional DNA-DNA Hybridization with In Silico Genomic Analysis.</title>
        <authorList>
            <person name="Nicholson A.C."/>
            <person name="Sammons S."/>
            <person name="Humrighouse B.W."/>
            <person name="Graziano J."/>
            <person name="Lasker B."/>
            <person name="Whitney A.M."/>
            <person name="Mcquiston J.R."/>
        </authorList>
    </citation>
    <scope>NUCLEOTIDE SEQUENCE [LARGE SCALE GENOMIC DNA]</scope>
    <source>
        <strain evidence="1 2">H1892</strain>
    </source>
</reference>
<accession>A0ABX3ZV67</accession>
<dbReference type="InterPro" id="IPR014543">
    <property type="entry name" value="UCP028291"/>
</dbReference>
<comment type="caution">
    <text evidence="1">The sequence shown here is derived from an EMBL/GenBank/DDBJ whole genome shotgun (WGS) entry which is preliminary data.</text>
</comment>
<dbReference type="Pfam" id="PF09981">
    <property type="entry name" value="DUF2218"/>
    <property type="match status" value="1"/>
</dbReference>
<protein>
    <submittedName>
        <fullName evidence="1">Uncharacterized protein</fullName>
    </submittedName>
</protein>
<organism evidence="1 2">
    <name type="scientific">Haematobacter missouriensis</name>
    <dbReference type="NCBI Taxonomy" id="366616"/>
    <lineage>
        <taxon>Bacteria</taxon>
        <taxon>Pseudomonadati</taxon>
        <taxon>Pseudomonadota</taxon>
        <taxon>Alphaproteobacteria</taxon>
        <taxon>Rhodobacterales</taxon>
        <taxon>Paracoccaceae</taxon>
        <taxon>Haematobacter</taxon>
    </lineage>
</organism>
<keyword evidence="2" id="KW-1185">Reference proteome</keyword>
<evidence type="ECO:0000313" key="2">
    <source>
        <dbReference type="Proteomes" id="UP000214673"/>
    </source>
</evidence>
<dbReference type="Gene3D" id="3.30.310.50">
    <property type="entry name" value="Alpha-D-phosphohexomutase, C-terminal domain"/>
    <property type="match status" value="1"/>
</dbReference>
<dbReference type="EMBL" id="NIPV01000018">
    <property type="protein sequence ID" value="OWJ77438.1"/>
    <property type="molecule type" value="Genomic_DNA"/>
</dbReference>
<sequence length="99" mass="10913">MFTATTYFSLPHAAKRLPEIAMLFAGAGEVSHDRSRADALMPFGHLTFRAVEAGLDVVLVSPDPRALAQGRKMVEHHLRRVVFPLRFEGLAWTSPVALS</sequence>
<name>A0ABX3ZV67_9RHOB</name>
<dbReference type="Proteomes" id="UP000214673">
    <property type="component" value="Unassembled WGS sequence"/>
</dbReference>
<dbReference type="RefSeq" id="WP_088238989.1">
    <property type="nucleotide sequence ID" value="NZ_CALUEG010000005.1"/>
</dbReference>